<evidence type="ECO:0000313" key="4">
    <source>
        <dbReference type="Proteomes" id="UP000011135"/>
    </source>
</evidence>
<dbReference type="PATRIC" id="fig|1237149.3.peg.4836"/>
<dbReference type="PROSITE" id="PS51450">
    <property type="entry name" value="LRR"/>
    <property type="match status" value="3"/>
</dbReference>
<keyword evidence="2" id="KW-0677">Repeat</keyword>
<dbReference type="InterPro" id="IPR001611">
    <property type="entry name" value="Leu-rich_rpt"/>
</dbReference>
<sequence>MKDIIAFLEYVLNTLGNRSTSARDKDVIVNQSYVKIFRDSQVQIEDDLDENRDVITNKNVQAYLKDVDFFFKGVKFDFTTEDISHYINEDGELFFKVSLIRHLQGIDVEGDSVNNTQKRFIEVNLNPESQDLKIVSIYTNELNQKEALARWWNDLSFEWKAIFKRKVELTQTATDTDIKLISQIEALDISGNRYITNIEPLAQLTHLKRLDISNTNIEDLTPIRNLTKLEELIISNTQVKNLEPLKYAHAIQYLELQNTQIEDITTVKRLVKLRTLNLSGTNVSDLSPLSSLPELEIVNISHTPIFNLDDITTVNTLKEVNITNTNVNTLASLGQLTKLETIRADSTPVSSLEPLSQLKNLKVLSINYTTVSSLAALNDQPQLERVYCDVTLITKEAAQNFMAANPGVLVIFESEDLKTWWVGLSVAWQNIFKQFAHIGNGKPTKEELAKVTNIDSINIAGNVYIGDIEPLSKLRKAEKVNISNTAVESLSPLEGMRNIQYLDISGTNITDFQPISTLDNLKTFKANKTKLPNLTGLFGLTRLTKVEADHTLVNETHVQELLKHQDGVLVLFKSEYLLSWWEGLEQEWKNVFSVQTTVSATPSAEQLHRLIALPVVQFSDANIRDLLPLKDFLQLKELRFSGTAVADLSPLAALKSIEILQATRSPLGNINPVAHFRNIKILDISNTSVDDLKAIAGLSQLQELNCSGTQVSRLKYLDDLTELRVLDISNTSVKRLDEVEHLGLKVLKCYNTRISKKRVEAFRRSNPECNVIYY</sequence>
<dbReference type="SUPFAM" id="SSF52058">
    <property type="entry name" value="L domain-like"/>
    <property type="match status" value="2"/>
</dbReference>
<dbReference type="AlphaFoldDB" id="L8JJT1"/>
<evidence type="ECO:0000256" key="2">
    <source>
        <dbReference type="ARBA" id="ARBA00022737"/>
    </source>
</evidence>
<dbReference type="eggNOG" id="COG4886">
    <property type="taxonomic scope" value="Bacteria"/>
</dbReference>
<dbReference type="Pfam" id="PF23952">
    <property type="entry name" value="LRR_EndoS"/>
    <property type="match status" value="1"/>
</dbReference>
<reference evidence="3 4" key="1">
    <citation type="submission" date="2012-12" db="EMBL/GenBank/DDBJ databases">
        <title>Genome assembly of Fulvivirga imtechensis AK7.</title>
        <authorList>
            <person name="Nupur N."/>
            <person name="Khatri I."/>
            <person name="Kumar R."/>
            <person name="Subramanian S."/>
            <person name="Pinnaka A."/>
        </authorList>
    </citation>
    <scope>NUCLEOTIDE SEQUENCE [LARGE SCALE GENOMIC DNA]</scope>
    <source>
        <strain evidence="3 4">AK7</strain>
    </source>
</reference>
<organism evidence="3 4">
    <name type="scientific">Fulvivirga imtechensis AK7</name>
    <dbReference type="NCBI Taxonomy" id="1237149"/>
    <lineage>
        <taxon>Bacteria</taxon>
        <taxon>Pseudomonadati</taxon>
        <taxon>Bacteroidota</taxon>
        <taxon>Cytophagia</taxon>
        <taxon>Cytophagales</taxon>
        <taxon>Fulvivirgaceae</taxon>
        <taxon>Fulvivirga</taxon>
    </lineage>
</organism>
<dbReference type="PANTHER" id="PTHR46652:SF3">
    <property type="entry name" value="LEUCINE-RICH REPEAT-CONTAINING PROTEIN 9"/>
    <property type="match status" value="1"/>
</dbReference>
<name>L8JJT1_9BACT</name>
<accession>L8JJT1</accession>
<dbReference type="PANTHER" id="PTHR46652">
    <property type="entry name" value="LEUCINE-RICH REPEAT AND IQ DOMAIN-CONTAINING PROTEIN 1-RELATED"/>
    <property type="match status" value="1"/>
</dbReference>
<gene>
    <name evidence="3" type="ORF">C900_05454</name>
</gene>
<keyword evidence="1" id="KW-0433">Leucine-rich repeat</keyword>
<evidence type="ECO:0000313" key="3">
    <source>
        <dbReference type="EMBL" id="ELR69065.1"/>
    </source>
</evidence>
<dbReference type="InterPro" id="IPR032675">
    <property type="entry name" value="LRR_dom_sf"/>
</dbReference>
<protein>
    <submittedName>
        <fullName evidence="3">Leucine-rich repeat protein</fullName>
    </submittedName>
</protein>
<dbReference type="Gene3D" id="3.80.10.10">
    <property type="entry name" value="Ribonuclease Inhibitor"/>
    <property type="match status" value="3"/>
</dbReference>
<evidence type="ECO:0000256" key="1">
    <source>
        <dbReference type="ARBA" id="ARBA00022614"/>
    </source>
</evidence>
<dbReference type="InterPro" id="IPR050836">
    <property type="entry name" value="SDS22/Internalin_LRR"/>
</dbReference>
<dbReference type="EMBL" id="AMZN01000084">
    <property type="protein sequence ID" value="ELR69065.1"/>
    <property type="molecule type" value="Genomic_DNA"/>
</dbReference>
<proteinExistence type="predicted"/>
<dbReference type="Proteomes" id="UP000011135">
    <property type="component" value="Unassembled WGS sequence"/>
</dbReference>
<keyword evidence="4" id="KW-1185">Reference proteome</keyword>
<comment type="caution">
    <text evidence="3">The sequence shown here is derived from an EMBL/GenBank/DDBJ whole genome shotgun (WGS) entry which is preliminary data.</text>
</comment>
<dbReference type="STRING" id="1237149.C900_05454"/>